<evidence type="ECO:0000313" key="2">
    <source>
        <dbReference type="Proteomes" id="UP000785679"/>
    </source>
</evidence>
<organism evidence="1 2">
    <name type="scientific">Halteria grandinella</name>
    <dbReference type="NCBI Taxonomy" id="5974"/>
    <lineage>
        <taxon>Eukaryota</taxon>
        <taxon>Sar</taxon>
        <taxon>Alveolata</taxon>
        <taxon>Ciliophora</taxon>
        <taxon>Intramacronucleata</taxon>
        <taxon>Spirotrichea</taxon>
        <taxon>Stichotrichia</taxon>
        <taxon>Sporadotrichida</taxon>
        <taxon>Halteriidae</taxon>
        <taxon>Halteria</taxon>
    </lineage>
</organism>
<reference evidence="1" key="1">
    <citation type="submission" date="2019-06" db="EMBL/GenBank/DDBJ databases">
        <authorList>
            <person name="Zheng W."/>
        </authorList>
    </citation>
    <scope>NUCLEOTIDE SEQUENCE</scope>
    <source>
        <strain evidence="1">QDHG01</strain>
    </source>
</reference>
<sequence>MEHQQIQAISNHTQNISLKVIIQEIFVNLEELRPISKSVVKLWKYVTFLIVQPLNFSNSNFNEKSLVTLKDELQIGENVLIDFHLDNPNFTNQIVKKNFPTIKLNLLKLRMHYKIFLSEECLKQVKHLYLEAIGSWFFIKFETLSIKYPSTRFTINFDHFNDGSLNGALIKYCELFYVQKCTVVLGIQNDQYSIIEKWKNTAFPQNLLEAQLYLNNDQKHANQLQLDFHTLCSNTDVYCRTNFNFQLRRNQIIPIQTLRITISTQSEQIFSQKSLCYFKISDQFYLQFGKTLKIIESNEKCESPKKISLECADNVPWINKMILLLRYMTNQSNTVELHIKNKKGIIYFNNDRLDLLYDLTKQFCSLRVLTIPFGLNRIEIDGLKQLLQELKCLAHLTLNALKIQYSFKESNAVEEISQFAITEMAQLKTLNFTIWNKIWLDQVVWCERAAPLTIQIHVIGQRTLYLIDTRMGLKIYRENIVIQKLKGLIIDEIKNIIY</sequence>
<name>A0A8J8T3G8_HALGN</name>
<protein>
    <submittedName>
        <fullName evidence="1">Uncharacterized protein</fullName>
    </submittedName>
</protein>
<dbReference type="AlphaFoldDB" id="A0A8J8T3G8"/>
<dbReference type="Proteomes" id="UP000785679">
    <property type="component" value="Unassembled WGS sequence"/>
</dbReference>
<keyword evidence="2" id="KW-1185">Reference proteome</keyword>
<proteinExistence type="predicted"/>
<gene>
    <name evidence="1" type="ORF">FGO68_gene10438</name>
</gene>
<comment type="caution">
    <text evidence="1">The sequence shown here is derived from an EMBL/GenBank/DDBJ whole genome shotgun (WGS) entry which is preliminary data.</text>
</comment>
<dbReference type="EMBL" id="RRYP01007513">
    <property type="protein sequence ID" value="TNV80435.1"/>
    <property type="molecule type" value="Genomic_DNA"/>
</dbReference>
<accession>A0A8J8T3G8</accession>
<evidence type="ECO:0000313" key="1">
    <source>
        <dbReference type="EMBL" id="TNV80435.1"/>
    </source>
</evidence>